<dbReference type="Gene3D" id="1.10.3720.10">
    <property type="entry name" value="MetI-like"/>
    <property type="match status" value="1"/>
</dbReference>
<feature type="transmembrane region" description="Helical" evidence="7">
    <location>
        <begin position="154"/>
        <end position="173"/>
    </location>
</feature>
<evidence type="ECO:0000256" key="4">
    <source>
        <dbReference type="ARBA" id="ARBA00022692"/>
    </source>
</evidence>
<sequence length="288" mass="32070">MAKSYTESIKKKKKRKRIAANIILVVMILSSIFPIAWMFLSSLMTQGDLATGTLGKPVNWQNYIEMWKNINFFAYLKNSLIICGVTTLLTLSLAVFAGYAVAKYKFPGSGIFGSTVLATQMIPGMMFLLPLYMMFTNVQEKFGIKIVNTYPGVIVTYSAFFIPFSIWILRGFFATIPKELEEAARIDGCTKFGALMKIILPVSTTGIIATGIYIFLMAWDELLFAWVLTTDISTQTIPVGIRLYVGNFQNRYDLMMAASVVTTIPVLIMFFALQKKFISGMTAGAVKG</sequence>
<dbReference type="RefSeq" id="WP_077837905.1">
    <property type="nucleotide sequence ID" value="NZ_JABTAE010000001.1"/>
</dbReference>
<evidence type="ECO:0000313" key="10">
    <source>
        <dbReference type="Proteomes" id="UP000190973"/>
    </source>
</evidence>
<dbReference type="Pfam" id="PF00528">
    <property type="entry name" value="BPD_transp_1"/>
    <property type="match status" value="1"/>
</dbReference>
<evidence type="ECO:0000256" key="2">
    <source>
        <dbReference type="ARBA" id="ARBA00022448"/>
    </source>
</evidence>
<dbReference type="InterPro" id="IPR035906">
    <property type="entry name" value="MetI-like_sf"/>
</dbReference>
<reference evidence="9 10" key="1">
    <citation type="submission" date="2016-05" db="EMBL/GenBank/DDBJ databases">
        <title>Microbial solvent formation.</title>
        <authorList>
            <person name="Poehlein A."/>
            <person name="Montoya Solano J.D."/>
            <person name="Flitsch S."/>
            <person name="Krabben P."/>
            <person name="Duerre P."/>
            <person name="Daniel R."/>
        </authorList>
    </citation>
    <scope>NUCLEOTIDE SEQUENCE [LARGE SCALE GENOMIC DNA]</scope>
    <source>
        <strain evidence="9 10">DSM 53</strain>
    </source>
</reference>
<evidence type="ECO:0000256" key="7">
    <source>
        <dbReference type="RuleBase" id="RU363032"/>
    </source>
</evidence>
<feature type="transmembrane region" description="Helical" evidence="7">
    <location>
        <begin position="254"/>
        <end position="273"/>
    </location>
</feature>
<keyword evidence="4 7" id="KW-0812">Transmembrane</keyword>
<feature type="transmembrane region" description="Helical" evidence="7">
    <location>
        <begin position="194"/>
        <end position="219"/>
    </location>
</feature>
<feature type="transmembrane region" description="Helical" evidence="7">
    <location>
        <begin position="111"/>
        <end position="134"/>
    </location>
</feature>
<dbReference type="InterPro" id="IPR050901">
    <property type="entry name" value="BP-dep_ABC_trans_perm"/>
</dbReference>
<evidence type="ECO:0000256" key="6">
    <source>
        <dbReference type="ARBA" id="ARBA00023136"/>
    </source>
</evidence>
<keyword evidence="3" id="KW-1003">Cell membrane</keyword>
<name>A0A1S8SCT8_CLOBE</name>
<evidence type="ECO:0000259" key="8">
    <source>
        <dbReference type="PROSITE" id="PS50928"/>
    </source>
</evidence>
<feature type="domain" description="ABC transmembrane type-1" evidence="8">
    <location>
        <begin position="76"/>
        <end position="273"/>
    </location>
</feature>
<evidence type="ECO:0000256" key="5">
    <source>
        <dbReference type="ARBA" id="ARBA00022989"/>
    </source>
</evidence>
<dbReference type="PANTHER" id="PTHR32243">
    <property type="entry name" value="MALTOSE TRANSPORT SYSTEM PERMEASE-RELATED"/>
    <property type="match status" value="1"/>
</dbReference>
<evidence type="ECO:0000256" key="1">
    <source>
        <dbReference type="ARBA" id="ARBA00004651"/>
    </source>
</evidence>
<evidence type="ECO:0000313" key="9">
    <source>
        <dbReference type="EMBL" id="OOM63247.1"/>
    </source>
</evidence>
<dbReference type="PANTHER" id="PTHR32243:SF18">
    <property type="entry name" value="INNER MEMBRANE ABC TRANSPORTER PERMEASE PROTEIN YCJP"/>
    <property type="match status" value="1"/>
</dbReference>
<feature type="transmembrane region" description="Helical" evidence="7">
    <location>
        <begin position="20"/>
        <end position="40"/>
    </location>
</feature>
<proteinExistence type="inferred from homology"/>
<organism evidence="9 10">
    <name type="scientific">Clostridium beijerinckii</name>
    <name type="common">Clostridium MP</name>
    <dbReference type="NCBI Taxonomy" id="1520"/>
    <lineage>
        <taxon>Bacteria</taxon>
        <taxon>Bacillati</taxon>
        <taxon>Bacillota</taxon>
        <taxon>Clostridia</taxon>
        <taxon>Eubacteriales</taxon>
        <taxon>Clostridiaceae</taxon>
        <taxon>Clostridium</taxon>
    </lineage>
</organism>
<comment type="subcellular location">
    <subcellularLocation>
        <location evidence="1 7">Cell membrane</location>
        <topology evidence="1 7">Multi-pass membrane protein</topology>
    </subcellularLocation>
</comment>
<feature type="transmembrane region" description="Helical" evidence="7">
    <location>
        <begin position="79"/>
        <end position="99"/>
    </location>
</feature>
<protein>
    <submittedName>
        <fullName evidence="9">Trehalose transport system permease protein SugB</fullName>
    </submittedName>
</protein>
<accession>A0A1S8SCT8</accession>
<keyword evidence="6 7" id="KW-0472">Membrane</keyword>
<gene>
    <name evidence="9" type="primary">sugB</name>
    <name evidence="9" type="ORF">CLBCK_11800</name>
</gene>
<dbReference type="InterPro" id="IPR000515">
    <property type="entry name" value="MetI-like"/>
</dbReference>
<dbReference type="EMBL" id="LZZI01000015">
    <property type="protein sequence ID" value="OOM63247.1"/>
    <property type="molecule type" value="Genomic_DNA"/>
</dbReference>
<keyword evidence="5 7" id="KW-1133">Transmembrane helix</keyword>
<dbReference type="SUPFAM" id="SSF161098">
    <property type="entry name" value="MetI-like"/>
    <property type="match status" value="1"/>
</dbReference>
<dbReference type="AlphaFoldDB" id="A0A1S8SCT8"/>
<dbReference type="CDD" id="cd06261">
    <property type="entry name" value="TM_PBP2"/>
    <property type="match status" value="1"/>
</dbReference>
<comment type="caution">
    <text evidence="9">The sequence shown here is derived from an EMBL/GenBank/DDBJ whole genome shotgun (WGS) entry which is preliminary data.</text>
</comment>
<dbReference type="Proteomes" id="UP000190973">
    <property type="component" value="Unassembled WGS sequence"/>
</dbReference>
<dbReference type="GO" id="GO:0055085">
    <property type="term" value="P:transmembrane transport"/>
    <property type="evidence" value="ECO:0007669"/>
    <property type="project" value="InterPro"/>
</dbReference>
<evidence type="ECO:0000256" key="3">
    <source>
        <dbReference type="ARBA" id="ARBA00022475"/>
    </source>
</evidence>
<comment type="similarity">
    <text evidence="7">Belongs to the binding-protein-dependent transport system permease family.</text>
</comment>
<keyword evidence="2 7" id="KW-0813">Transport</keyword>
<dbReference type="PROSITE" id="PS50928">
    <property type="entry name" value="ABC_TM1"/>
    <property type="match status" value="1"/>
</dbReference>
<dbReference type="GO" id="GO:0005886">
    <property type="term" value="C:plasma membrane"/>
    <property type="evidence" value="ECO:0007669"/>
    <property type="project" value="UniProtKB-SubCell"/>
</dbReference>